<name>A0A0V0ZMK3_9BILA</name>
<evidence type="ECO:0000313" key="2">
    <source>
        <dbReference type="Proteomes" id="UP000054783"/>
    </source>
</evidence>
<keyword evidence="2" id="KW-1185">Reference proteome</keyword>
<dbReference type="EMBL" id="JYDQ01000133">
    <property type="protein sequence ID" value="KRY13709.1"/>
    <property type="molecule type" value="Genomic_DNA"/>
</dbReference>
<comment type="caution">
    <text evidence="1">The sequence shown here is derived from an EMBL/GenBank/DDBJ whole genome shotgun (WGS) entry which is preliminary data.</text>
</comment>
<dbReference type="AlphaFoldDB" id="A0A0V0ZMK3"/>
<evidence type="ECO:0000313" key="1">
    <source>
        <dbReference type="EMBL" id="KRY13709.1"/>
    </source>
</evidence>
<gene>
    <name evidence="1" type="ORF">T12_15221</name>
</gene>
<reference evidence="1 2" key="1">
    <citation type="submission" date="2015-01" db="EMBL/GenBank/DDBJ databases">
        <title>Evolution of Trichinella species and genotypes.</title>
        <authorList>
            <person name="Korhonen P.K."/>
            <person name="Edoardo P."/>
            <person name="Giuseppe L.R."/>
            <person name="Gasser R.B."/>
        </authorList>
    </citation>
    <scope>NUCLEOTIDE SEQUENCE [LARGE SCALE GENOMIC DNA]</scope>
    <source>
        <strain evidence="1">ISS2496</strain>
    </source>
</reference>
<sequence length="91" mass="10748">MENKRYVGSPVGPYFVDLWKRPFVRIPLEVDMFDCVHWRVIGLTDTRRRAYRQAAFWCHNGGTCLFHCHCESCAYSYTKFSHKKHAEAGFD</sequence>
<dbReference type="Proteomes" id="UP000054783">
    <property type="component" value="Unassembled WGS sequence"/>
</dbReference>
<protein>
    <submittedName>
        <fullName evidence="1">Uncharacterized protein</fullName>
    </submittedName>
</protein>
<organism evidence="1 2">
    <name type="scientific">Trichinella patagoniensis</name>
    <dbReference type="NCBI Taxonomy" id="990121"/>
    <lineage>
        <taxon>Eukaryota</taxon>
        <taxon>Metazoa</taxon>
        <taxon>Ecdysozoa</taxon>
        <taxon>Nematoda</taxon>
        <taxon>Enoplea</taxon>
        <taxon>Dorylaimia</taxon>
        <taxon>Trichinellida</taxon>
        <taxon>Trichinellidae</taxon>
        <taxon>Trichinella</taxon>
    </lineage>
</organism>
<accession>A0A0V0ZMK3</accession>
<proteinExistence type="predicted"/>